<dbReference type="STRING" id="1192034.CAP_4563"/>
<dbReference type="InterPro" id="IPR003675">
    <property type="entry name" value="Rce1/LyrA-like_dom"/>
</dbReference>
<dbReference type="AlphaFoldDB" id="A0A017T5B3"/>
<name>A0A017T5B3_9BACT</name>
<feature type="domain" description="CAAX prenyl protease 2/Lysostaphin resistance protein A-like" evidence="2">
    <location>
        <begin position="100"/>
        <end position="183"/>
    </location>
</feature>
<feature type="transmembrane region" description="Helical" evidence="1">
    <location>
        <begin position="147"/>
        <end position="166"/>
    </location>
</feature>
<dbReference type="eggNOG" id="COG1266">
    <property type="taxonomic scope" value="Bacteria"/>
</dbReference>
<keyword evidence="4" id="KW-1185">Reference proteome</keyword>
<organism evidence="3 4">
    <name type="scientific">Chondromyces apiculatus DSM 436</name>
    <dbReference type="NCBI Taxonomy" id="1192034"/>
    <lineage>
        <taxon>Bacteria</taxon>
        <taxon>Pseudomonadati</taxon>
        <taxon>Myxococcota</taxon>
        <taxon>Polyangia</taxon>
        <taxon>Polyangiales</taxon>
        <taxon>Polyangiaceae</taxon>
        <taxon>Chondromyces</taxon>
    </lineage>
</organism>
<evidence type="ECO:0000313" key="4">
    <source>
        <dbReference type="Proteomes" id="UP000019678"/>
    </source>
</evidence>
<evidence type="ECO:0000313" key="3">
    <source>
        <dbReference type="EMBL" id="EYF04424.1"/>
    </source>
</evidence>
<proteinExistence type="predicted"/>
<dbReference type="OrthoDB" id="5514915at2"/>
<feature type="transmembrane region" description="Helical" evidence="1">
    <location>
        <begin position="47"/>
        <end position="73"/>
    </location>
</feature>
<keyword evidence="1" id="KW-0472">Membrane</keyword>
<sequence length="201" mass="21304">MPRRWSGATRSTATLQAAGGYAVLSAFAVALTLVFRDGLPWEHPSPWIAMSSLGALATSALLGLVLALLMVVATRVSVPRFRWARQLHEDLRPVARDLSVGQILLLAGLSSLGEELLFRGLVTPLLGVLPSAVIFGMAHQIKGPSRWVWIGWAALVGVALGAIFALTGSLVGPLLAHAVVNAVNLGYLRSHDPSQVEEHPA</sequence>
<dbReference type="GO" id="GO:0004175">
    <property type="term" value="F:endopeptidase activity"/>
    <property type="evidence" value="ECO:0007669"/>
    <property type="project" value="UniProtKB-ARBA"/>
</dbReference>
<dbReference type="Pfam" id="PF02517">
    <property type="entry name" value="Rce1-like"/>
    <property type="match status" value="1"/>
</dbReference>
<dbReference type="RefSeq" id="WP_044244280.1">
    <property type="nucleotide sequence ID" value="NZ_ASRX01000034.1"/>
</dbReference>
<keyword evidence="1" id="KW-1133">Transmembrane helix</keyword>
<gene>
    <name evidence="3" type="ORF">CAP_4563</name>
</gene>
<feature type="transmembrane region" description="Helical" evidence="1">
    <location>
        <begin position="12"/>
        <end position="35"/>
    </location>
</feature>
<accession>A0A017T5B3</accession>
<evidence type="ECO:0000259" key="2">
    <source>
        <dbReference type="Pfam" id="PF02517"/>
    </source>
</evidence>
<comment type="caution">
    <text evidence="3">The sequence shown here is derived from an EMBL/GenBank/DDBJ whole genome shotgun (WGS) entry which is preliminary data.</text>
</comment>
<reference evidence="3 4" key="1">
    <citation type="submission" date="2013-05" db="EMBL/GenBank/DDBJ databases">
        <title>Genome assembly of Chondromyces apiculatus DSM 436.</title>
        <authorList>
            <person name="Sharma G."/>
            <person name="Khatri I."/>
            <person name="Kaur C."/>
            <person name="Mayilraj S."/>
            <person name="Subramanian S."/>
        </authorList>
    </citation>
    <scope>NUCLEOTIDE SEQUENCE [LARGE SCALE GENOMIC DNA]</scope>
    <source>
        <strain evidence="3 4">DSM 436</strain>
    </source>
</reference>
<dbReference type="GO" id="GO:0080120">
    <property type="term" value="P:CAAX-box protein maturation"/>
    <property type="evidence" value="ECO:0007669"/>
    <property type="project" value="UniProtKB-ARBA"/>
</dbReference>
<dbReference type="EMBL" id="ASRX01000034">
    <property type="protein sequence ID" value="EYF04424.1"/>
    <property type="molecule type" value="Genomic_DNA"/>
</dbReference>
<dbReference type="Proteomes" id="UP000019678">
    <property type="component" value="Unassembled WGS sequence"/>
</dbReference>
<keyword evidence="1" id="KW-0812">Transmembrane</keyword>
<protein>
    <recommendedName>
        <fullName evidence="2">CAAX prenyl protease 2/Lysostaphin resistance protein A-like domain-containing protein</fullName>
    </recommendedName>
</protein>
<feature type="transmembrane region" description="Helical" evidence="1">
    <location>
        <begin position="116"/>
        <end position="135"/>
    </location>
</feature>
<evidence type="ECO:0000256" key="1">
    <source>
        <dbReference type="SAM" id="Phobius"/>
    </source>
</evidence>